<dbReference type="STRING" id="673521.SAMN05660991_02995"/>
<evidence type="ECO:0000313" key="3">
    <source>
        <dbReference type="EMBL" id="SEP05202.1"/>
    </source>
</evidence>
<dbReference type="Proteomes" id="UP000198960">
    <property type="component" value="Unassembled WGS sequence"/>
</dbReference>
<dbReference type="InterPro" id="IPR036291">
    <property type="entry name" value="NAD(P)-bd_dom_sf"/>
</dbReference>
<sequence>MDESTPRPIRVVQWATGNIGSRALRAVIEHPELELAGVYVTNPDKVGRDAGTLAGTGVTTGVLATGDADAIVALDADVALYMPLRCDFDEVCRLLAAGLDVVTTRGEFHHPASLDPDVRARVERACAEGGTSIHATGSSPGFITEAIPLVLTSIARRLDHLSIDEYADLSRRNSPGLVFDIMGFGKRPEELGRKRAAHLAAAFGPSLRVTAEALGLPLDAVEATEELALATRDVQIAAGPVPAGTVAGQRTVISGMRNGVELIRFRANWIVTTDIDADWDMQATGWRVQVAGDTPLDVRLEFAVPLERMAEYSPGYTAHRAVNAIAAVRAAAPGIRTSMDLPQVVARLGDPPISDAEAAELSGLVTAGAQDPNFLPMEADRMAGETAANAAHEHDAEDAAGLVGTPSHDPNFLPVETGRVVGEDDAGDLARS</sequence>
<evidence type="ECO:0000256" key="1">
    <source>
        <dbReference type="SAM" id="MobiDB-lite"/>
    </source>
</evidence>
<dbReference type="SUPFAM" id="SSF51735">
    <property type="entry name" value="NAD(P)-binding Rossmann-fold domains"/>
    <property type="match status" value="1"/>
</dbReference>
<organism evidence="3 4">
    <name type="scientific">Trujillonella endophytica</name>
    <dbReference type="NCBI Taxonomy" id="673521"/>
    <lineage>
        <taxon>Bacteria</taxon>
        <taxon>Bacillati</taxon>
        <taxon>Actinomycetota</taxon>
        <taxon>Actinomycetes</taxon>
        <taxon>Geodermatophilales</taxon>
        <taxon>Geodermatophilaceae</taxon>
        <taxon>Trujillonella</taxon>
    </lineage>
</organism>
<feature type="region of interest" description="Disordered" evidence="1">
    <location>
        <begin position="385"/>
        <end position="432"/>
    </location>
</feature>
<feature type="compositionally biased region" description="Acidic residues" evidence="1">
    <location>
        <begin position="423"/>
        <end position="432"/>
    </location>
</feature>
<dbReference type="Gene3D" id="3.40.50.720">
    <property type="entry name" value="NAD(P)-binding Rossmann-like Domain"/>
    <property type="match status" value="1"/>
</dbReference>
<reference evidence="4" key="1">
    <citation type="submission" date="2016-10" db="EMBL/GenBank/DDBJ databases">
        <authorList>
            <person name="Varghese N."/>
            <person name="Submissions S."/>
        </authorList>
    </citation>
    <scope>NUCLEOTIDE SEQUENCE [LARGE SCALE GENOMIC DNA]</scope>
    <source>
        <strain evidence="4">DSM 45413</strain>
    </source>
</reference>
<dbReference type="CDD" id="cd24146">
    <property type="entry name" value="nat-AmDH_N_like"/>
    <property type="match status" value="1"/>
</dbReference>
<dbReference type="AlphaFoldDB" id="A0A1H8UPU2"/>
<dbReference type="Pfam" id="PF19328">
    <property type="entry name" value="DAP_DH_C"/>
    <property type="match status" value="1"/>
</dbReference>
<protein>
    <submittedName>
        <fullName evidence="3">4-hydroxy-tetrahydrodipicolinate reductase</fullName>
    </submittedName>
</protein>
<name>A0A1H8UPU2_9ACTN</name>
<keyword evidence="4" id="KW-1185">Reference proteome</keyword>
<evidence type="ECO:0000259" key="2">
    <source>
        <dbReference type="Pfam" id="PF19328"/>
    </source>
</evidence>
<feature type="domain" description="2,4-diaminopentanoate dehydrogenase C-terminal" evidence="2">
    <location>
        <begin position="146"/>
        <end position="350"/>
    </location>
</feature>
<proteinExistence type="predicted"/>
<dbReference type="InterPro" id="IPR045760">
    <property type="entry name" value="DAP_DH_C"/>
</dbReference>
<dbReference type="EMBL" id="FOEE01000009">
    <property type="protein sequence ID" value="SEP05202.1"/>
    <property type="molecule type" value="Genomic_DNA"/>
</dbReference>
<dbReference type="OrthoDB" id="4759936at2"/>
<evidence type="ECO:0000313" key="4">
    <source>
        <dbReference type="Proteomes" id="UP000198960"/>
    </source>
</evidence>
<accession>A0A1H8UPU2</accession>
<gene>
    <name evidence="3" type="ORF">SAMN05660991_02995</name>
</gene>
<dbReference type="RefSeq" id="WP_139220488.1">
    <property type="nucleotide sequence ID" value="NZ_FOEE01000009.1"/>
</dbReference>